<evidence type="ECO:0000313" key="1">
    <source>
        <dbReference type="EMBL" id="OIR23575.1"/>
    </source>
</evidence>
<accession>A0A1J5TRL4</accession>
<proteinExistence type="predicted"/>
<organism evidence="1 2">
    <name type="scientific">Marine Group III euryarchaeote CG-Epi3</name>
    <dbReference type="NCBI Taxonomy" id="1888997"/>
    <lineage>
        <taxon>Archaea</taxon>
        <taxon>Methanobacteriati</taxon>
        <taxon>Thermoplasmatota</taxon>
        <taxon>Thermoplasmata</taxon>
        <taxon>Candidatus Thermoprofundales</taxon>
    </lineage>
</organism>
<sequence length="86" mass="10016">MIDKDSVEYKQFEGLWEGKTPKGINISKKNSFRSRMKNSCQQEGLEYSKINSFLVHSGLSKKLDEDSIIKNDIKVTTPPRRHLRNF</sequence>
<name>A0A1J5TRL4_9ARCH</name>
<dbReference type="Proteomes" id="UP000183138">
    <property type="component" value="Unassembled WGS sequence"/>
</dbReference>
<comment type="caution">
    <text evidence="1">The sequence shown here is derived from an EMBL/GenBank/DDBJ whole genome shotgun (WGS) entry which is preliminary data.</text>
</comment>
<gene>
    <name evidence="1" type="ORF">BEU00_02075</name>
</gene>
<protein>
    <submittedName>
        <fullName evidence="1">Uncharacterized protein</fullName>
    </submittedName>
</protein>
<dbReference type="EMBL" id="MIYY01000003">
    <property type="protein sequence ID" value="OIR23575.1"/>
    <property type="molecule type" value="Genomic_DNA"/>
</dbReference>
<evidence type="ECO:0000313" key="2">
    <source>
        <dbReference type="Proteomes" id="UP000183138"/>
    </source>
</evidence>
<reference evidence="1 2" key="1">
    <citation type="submission" date="2016-08" db="EMBL/GenBank/DDBJ databases">
        <title>New Insights into Marine Group III Euryarchaeota, from dark to light.</title>
        <authorList>
            <person name="Haro-Moreno J.M."/>
            <person name="Rodriguez-Valera F."/>
            <person name="Lopez-Garcia P."/>
            <person name="Moreira D."/>
            <person name="Martin-Cuadrado A.B."/>
        </authorList>
    </citation>
    <scope>NUCLEOTIDE SEQUENCE [LARGE SCALE GENOMIC DNA]</scope>
    <source>
        <strain evidence="1">CG-Epi3</strain>
    </source>
</reference>
<dbReference type="AlphaFoldDB" id="A0A1J5TRL4"/>